<dbReference type="Proteomes" id="UP000235584">
    <property type="component" value="Chromosome"/>
</dbReference>
<keyword evidence="1" id="KW-0472">Membrane</keyword>
<proteinExistence type="predicted"/>
<organism evidence="2 3">
    <name type="scientific">Bacteriovorax stolpii</name>
    <name type="common">Bdellovibrio stolpii</name>
    <dbReference type="NCBI Taxonomy" id="960"/>
    <lineage>
        <taxon>Bacteria</taxon>
        <taxon>Pseudomonadati</taxon>
        <taxon>Bdellovibrionota</taxon>
        <taxon>Bacteriovoracia</taxon>
        <taxon>Bacteriovoracales</taxon>
        <taxon>Bacteriovoracaceae</taxon>
        <taxon>Bacteriovorax</taxon>
    </lineage>
</organism>
<evidence type="ECO:0000313" key="2">
    <source>
        <dbReference type="EMBL" id="AUN97009.1"/>
    </source>
</evidence>
<gene>
    <name evidence="2" type="ORF">C0V70_02585</name>
</gene>
<keyword evidence="3" id="KW-1185">Reference proteome</keyword>
<dbReference type="AlphaFoldDB" id="A0A2K9NNB0"/>
<dbReference type="KEGG" id="bsto:C0V70_02585"/>
<dbReference type="EMBL" id="CP025704">
    <property type="protein sequence ID" value="AUN97009.1"/>
    <property type="molecule type" value="Genomic_DNA"/>
</dbReference>
<evidence type="ECO:0000313" key="3">
    <source>
        <dbReference type="Proteomes" id="UP000235584"/>
    </source>
</evidence>
<reference evidence="2 3" key="1">
    <citation type="submission" date="2018-01" db="EMBL/GenBank/DDBJ databases">
        <title>Complete genome sequence of Bacteriovorax stolpii DSM12778.</title>
        <authorList>
            <person name="Tang B."/>
            <person name="Chang J."/>
        </authorList>
    </citation>
    <scope>NUCLEOTIDE SEQUENCE [LARGE SCALE GENOMIC DNA]</scope>
    <source>
        <strain evidence="2 3">DSM 12778</strain>
    </source>
</reference>
<evidence type="ECO:0000256" key="1">
    <source>
        <dbReference type="SAM" id="Phobius"/>
    </source>
</evidence>
<feature type="transmembrane region" description="Helical" evidence="1">
    <location>
        <begin position="39"/>
        <end position="58"/>
    </location>
</feature>
<accession>A0A2K9NNB0</accession>
<protein>
    <submittedName>
        <fullName evidence="2">Uncharacterized protein</fullName>
    </submittedName>
</protein>
<keyword evidence="1" id="KW-1133">Transmembrane helix</keyword>
<sequence length="158" mass="18478">MKKPKWQIFDSPAIFSHFFYYFAQLFISKPDLFIKQVRFFMKKMIVLIGLLMSMTAIADDIIKMPVQDFNPTPDMDYIYEIKTTKFDKVLLDCQSLVTGMTFSDKGQLKSNVYLDMFMCDELVTYLIESKKENLPVCIGLDAEYSELYITRETGDECN</sequence>
<name>A0A2K9NNB0_BACTC</name>
<keyword evidence="1" id="KW-0812">Transmembrane</keyword>